<evidence type="ECO:0000256" key="2">
    <source>
        <dbReference type="ARBA" id="ARBA00006285"/>
    </source>
</evidence>
<dbReference type="PANTHER" id="PTHR22600:SF57">
    <property type="entry name" value="BETA-N-ACETYLHEXOSAMINIDASE"/>
    <property type="match status" value="1"/>
</dbReference>
<evidence type="ECO:0000256" key="3">
    <source>
        <dbReference type="ARBA" id="ARBA00012663"/>
    </source>
</evidence>
<evidence type="ECO:0000313" key="9">
    <source>
        <dbReference type="EMBL" id="SEB37991.1"/>
    </source>
</evidence>
<feature type="active site" description="Proton donor" evidence="6">
    <location>
        <position position="298"/>
    </location>
</feature>
<dbReference type="Proteomes" id="UP000199183">
    <property type="component" value="Unassembled WGS sequence"/>
</dbReference>
<accession>A0A1H4IV40</accession>
<organism evidence="9 10">
    <name type="scientific">Paramicrobacterium humi</name>
    <dbReference type="NCBI Taxonomy" id="640635"/>
    <lineage>
        <taxon>Bacteria</taxon>
        <taxon>Bacillati</taxon>
        <taxon>Actinomycetota</taxon>
        <taxon>Actinomycetes</taxon>
        <taxon>Micrococcales</taxon>
        <taxon>Microbacteriaceae</taxon>
        <taxon>Paramicrobacterium</taxon>
    </lineage>
</organism>
<dbReference type="PANTHER" id="PTHR22600">
    <property type="entry name" value="BETA-HEXOSAMINIDASE"/>
    <property type="match status" value="1"/>
</dbReference>
<keyword evidence="5" id="KW-0326">Glycosidase</keyword>
<evidence type="ECO:0000256" key="1">
    <source>
        <dbReference type="ARBA" id="ARBA00001231"/>
    </source>
</evidence>
<dbReference type="InterPro" id="IPR025705">
    <property type="entry name" value="Beta_hexosaminidase_sua/sub"/>
</dbReference>
<dbReference type="GO" id="GO:0030203">
    <property type="term" value="P:glycosaminoglycan metabolic process"/>
    <property type="evidence" value="ECO:0007669"/>
    <property type="project" value="TreeGrafter"/>
</dbReference>
<keyword evidence="4" id="KW-0378">Hydrolase</keyword>
<dbReference type="STRING" id="640635.SAMN04489806_0309"/>
<dbReference type="RefSeq" id="WP_143033929.1">
    <property type="nucleotide sequence ID" value="NZ_FNRY01000001.1"/>
</dbReference>
<evidence type="ECO:0000259" key="7">
    <source>
        <dbReference type="Pfam" id="PF00728"/>
    </source>
</evidence>
<reference evidence="9 10" key="1">
    <citation type="submission" date="2016-10" db="EMBL/GenBank/DDBJ databases">
        <authorList>
            <person name="de Groot N.N."/>
        </authorList>
    </citation>
    <scope>NUCLEOTIDE SEQUENCE [LARGE SCALE GENOMIC DNA]</scope>
    <source>
        <strain evidence="9 10">DSM 21799</strain>
    </source>
</reference>
<dbReference type="SUPFAM" id="SSF55545">
    <property type="entry name" value="beta-N-acetylhexosaminidase-like domain"/>
    <property type="match status" value="1"/>
</dbReference>
<evidence type="ECO:0000313" key="10">
    <source>
        <dbReference type="Proteomes" id="UP000199183"/>
    </source>
</evidence>
<feature type="domain" description="Beta-hexosaminidase bacterial type N-terminal" evidence="8">
    <location>
        <begin position="5"/>
        <end position="132"/>
    </location>
</feature>
<dbReference type="OrthoDB" id="9763537at2"/>
<proteinExistence type="inferred from homology"/>
<evidence type="ECO:0000256" key="4">
    <source>
        <dbReference type="ARBA" id="ARBA00022801"/>
    </source>
</evidence>
<dbReference type="Pfam" id="PF00728">
    <property type="entry name" value="Glyco_hydro_20"/>
    <property type="match status" value="1"/>
</dbReference>
<dbReference type="SUPFAM" id="SSF51445">
    <property type="entry name" value="(Trans)glycosidases"/>
    <property type="match status" value="1"/>
</dbReference>
<dbReference type="PRINTS" id="PR00738">
    <property type="entry name" value="GLHYDRLASE20"/>
</dbReference>
<feature type="domain" description="Glycoside hydrolase family 20 catalytic" evidence="7">
    <location>
        <begin position="135"/>
        <end position="455"/>
    </location>
</feature>
<comment type="similarity">
    <text evidence="2">Belongs to the glycosyl hydrolase 20 family.</text>
</comment>
<dbReference type="AlphaFoldDB" id="A0A1H4IV40"/>
<dbReference type="Gene3D" id="3.20.20.80">
    <property type="entry name" value="Glycosidases"/>
    <property type="match status" value="1"/>
</dbReference>
<name>A0A1H4IV40_9MICO</name>
<dbReference type="GO" id="GO:0016020">
    <property type="term" value="C:membrane"/>
    <property type="evidence" value="ECO:0007669"/>
    <property type="project" value="TreeGrafter"/>
</dbReference>
<dbReference type="Pfam" id="PF02838">
    <property type="entry name" value="Glyco_hydro_20b"/>
    <property type="match status" value="1"/>
</dbReference>
<dbReference type="EC" id="3.2.1.52" evidence="3"/>
<dbReference type="InterPro" id="IPR029018">
    <property type="entry name" value="Hex-like_dom2"/>
</dbReference>
<keyword evidence="10" id="KW-1185">Reference proteome</keyword>
<gene>
    <name evidence="9" type="ORF">SAMN04489806_0309</name>
</gene>
<protein>
    <recommendedName>
        <fullName evidence="3">beta-N-acetylhexosaminidase</fullName>
        <ecNumber evidence="3">3.2.1.52</ecNumber>
    </recommendedName>
</protein>
<dbReference type="InterPro" id="IPR015882">
    <property type="entry name" value="HEX_bac_N"/>
</dbReference>
<comment type="catalytic activity">
    <reaction evidence="1">
        <text>Hydrolysis of terminal non-reducing N-acetyl-D-hexosamine residues in N-acetyl-beta-D-hexosaminides.</text>
        <dbReference type="EC" id="3.2.1.52"/>
    </reaction>
</comment>
<dbReference type="GO" id="GO:0005975">
    <property type="term" value="P:carbohydrate metabolic process"/>
    <property type="evidence" value="ECO:0007669"/>
    <property type="project" value="InterPro"/>
</dbReference>
<dbReference type="InterPro" id="IPR015883">
    <property type="entry name" value="Glyco_hydro_20_cat"/>
</dbReference>
<evidence type="ECO:0000256" key="6">
    <source>
        <dbReference type="PIRSR" id="PIRSR625705-1"/>
    </source>
</evidence>
<sequence>MIPVLIPRPRVVEEQGGDLFLLRRETRIVTRRPKLGEYLAGLLRPATGFALPVTAGERSEGDIVLAGGGAAGDASEAYALSADAAAVTITAEHDAGLFAGIQTLRQLLPAEIERDTVQDAAWAVPAVTVEDAPRFSYRGVMLDIARHFFDADQIIRLIDQLAAVKINHLHLHLTDDQGWRLEIPGWPELTRSGAASAVGGGPGGFLTTADFERVVRHAASRFVTIVPEVDMPGHTNAAIVAYPELAPEGYAIAPFTGMDVGFSSLSIEAEVTYRFIDEVVGHIASLTPGPYVHLGGDESFATKDEDFCRFIERATAIIAAHGKTPIGWHEIGLCRGLPAGTIGQYWSYRVPQDDAGERARSIVEQGGSLILSPADAVYLDIKPEAGYPLGLEWTGAPTPLAQVVDWDPATLVPDVGEEHILGIEAPVWTETIETSADLEAMVFPRVLGVADMAWADAATDVPRRVAALLPRLDAAGIRFGPA</sequence>
<dbReference type="InterPro" id="IPR017853">
    <property type="entry name" value="GH"/>
</dbReference>
<dbReference type="GO" id="GO:0004563">
    <property type="term" value="F:beta-N-acetylhexosaminidase activity"/>
    <property type="evidence" value="ECO:0007669"/>
    <property type="project" value="UniProtKB-EC"/>
</dbReference>
<dbReference type="CDD" id="cd06568">
    <property type="entry name" value="GH20_SpHex_like"/>
    <property type="match status" value="1"/>
</dbReference>
<evidence type="ECO:0000256" key="5">
    <source>
        <dbReference type="ARBA" id="ARBA00023295"/>
    </source>
</evidence>
<dbReference type="EMBL" id="FNRY01000001">
    <property type="protein sequence ID" value="SEB37991.1"/>
    <property type="molecule type" value="Genomic_DNA"/>
</dbReference>
<dbReference type="Gene3D" id="3.30.379.10">
    <property type="entry name" value="Chitobiase/beta-hexosaminidase domain 2-like"/>
    <property type="match status" value="1"/>
</dbReference>
<evidence type="ECO:0000259" key="8">
    <source>
        <dbReference type="Pfam" id="PF02838"/>
    </source>
</evidence>